<dbReference type="PANTHER" id="PTHR42663">
    <property type="entry name" value="HYDROLASE C777.06C-RELATED-RELATED"/>
    <property type="match status" value="1"/>
</dbReference>
<dbReference type="InterPro" id="IPR001279">
    <property type="entry name" value="Metallo-B-lactamas"/>
</dbReference>
<evidence type="ECO:0000256" key="1">
    <source>
        <dbReference type="SAM" id="SignalP"/>
    </source>
</evidence>
<keyword evidence="4" id="KW-1185">Reference proteome</keyword>
<keyword evidence="1" id="KW-0732">Signal</keyword>
<accession>A0A5B1CG59</accession>
<sequence length="326" mass="36715" precursor="true">MTEQFNRTVVQMVNLVGFVVFAVSCHCTAFAQSPVTAAESPFVIVLGIAQDAGYPQAGCRKPCCAKAWNEPSLRRHASCLAIVDPISSQRWLIECTPDFREQFHQLDAIVPPKRGLGIDGVFLTHAHIGHYTGLMHLGREVIGAGAISVFAMPRMKHFLESNGPWSQLVSANNIKIHELLESRPERISERVRVTPILVPHRDEYSETVGFRIEGPNRTAIFLPDIDKWERWEMKIEDVLRSCDVAYLDGTFFGNGELPGRDMSTIPHPFIENSIKRFSSLPDDQRSKVRFLHFNHTNPVLDPKSDAAKTVRQAGHHLAVENERFEL</sequence>
<dbReference type="Proteomes" id="UP000322699">
    <property type="component" value="Unassembled WGS sequence"/>
</dbReference>
<reference evidence="3 4" key="1">
    <citation type="submission" date="2019-08" db="EMBL/GenBank/DDBJ databases">
        <title>Deep-cultivation of Planctomycetes and their phenomic and genomic characterization uncovers novel biology.</title>
        <authorList>
            <person name="Wiegand S."/>
            <person name="Jogler M."/>
            <person name="Boedeker C."/>
            <person name="Pinto D."/>
            <person name="Vollmers J."/>
            <person name="Rivas-Marin E."/>
            <person name="Kohn T."/>
            <person name="Peeters S.H."/>
            <person name="Heuer A."/>
            <person name="Rast P."/>
            <person name="Oberbeckmann S."/>
            <person name="Bunk B."/>
            <person name="Jeske O."/>
            <person name="Meyerdierks A."/>
            <person name="Storesund J.E."/>
            <person name="Kallscheuer N."/>
            <person name="Luecker S."/>
            <person name="Lage O.M."/>
            <person name="Pohl T."/>
            <person name="Merkel B.J."/>
            <person name="Hornburger P."/>
            <person name="Mueller R.-W."/>
            <person name="Bruemmer F."/>
            <person name="Labrenz M."/>
            <person name="Spormann A.M."/>
            <person name="Op Den Camp H."/>
            <person name="Overmann J."/>
            <person name="Amann R."/>
            <person name="Jetten M.S.M."/>
            <person name="Mascher T."/>
            <person name="Medema M.H."/>
            <person name="Devos D.P."/>
            <person name="Kaster A.-K."/>
            <person name="Ovreas L."/>
            <person name="Rohde M."/>
            <person name="Galperin M.Y."/>
            <person name="Jogler C."/>
        </authorList>
    </citation>
    <scope>NUCLEOTIDE SEQUENCE [LARGE SCALE GENOMIC DNA]</scope>
    <source>
        <strain evidence="3 4">LF1</strain>
    </source>
</reference>
<protein>
    <submittedName>
        <fullName evidence="3">Pyrroloquinoline quinone biosynthesis protein PqqB</fullName>
    </submittedName>
</protein>
<comment type="caution">
    <text evidence="3">The sequence shown here is derived from an EMBL/GenBank/DDBJ whole genome shotgun (WGS) entry which is preliminary data.</text>
</comment>
<feature type="domain" description="Metallo-beta-lactamase" evidence="2">
    <location>
        <begin position="90"/>
        <end position="261"/>
    </location>
</feature>
<dbReference type="AlphaFoldDB" id="A0A5B1CG59"/>
<dbReference type="EMBL" id="VRLW01000001">
    <property type="protein sequence ID" value="KAA1258560.1"/>
    <property type="molecule type" value="Genomic_DNA"/>
</dbReference>
<proteinExistence type="predicted"/>
<dbReference type="InterPro" id="IPR036866">
    <property type="entry name" value="RibonucZ/Hydroxyglut_hydro"/>
</dbReference>
<gene>
    <name evidence="3" type="ORF">LF1_10800</name>
</gene>
<organism evidence="3 4">
    <name type="scientific">Rubripirellula obstinata</name>
    <dbReference type="NCBI Taxonomy" id="406547"/>
    <lineage>
        <taxon>Bacteria</taxon>
        <taxon>Pseudomonadati</taxon>
        <taxon>Planctomycetota</taxon>
        <taxon>Planctomycetia</taxon>
        <taxon>Pirellulales</taxon>
        <taxon>Pirellulaceae</taxon>
        <taxon>Rubripirellula</taxon>
    </lineage>
</organism>
<evidence type="ECO:0000313" key="4">
    <source>
        <dbReference type="Proteomes" id="UP000322699"/>
    </source>
</evidence>
<dbReference type="RefSeq" id="WP_084422241.1">
    <property type="nucleotide sequence ID" value="NZ_LWSK01000001.1"/>
</dbReference>
<name>A0A5B1CG59_9BACT</name>
<dbReference type="PANTHER" id="PTHR42663:SF6">
    <property type="entry name" value="HYDROLASE C777.06C-RELATED"/>
    <property type="match status" value="1"/>
</dbReference>
<dbReference type="Pfam" id="PF12706">
    <property type="entry name" value="Lactamase_B_2"/>
    <property type="match status" value="1"/>
</dbReference>
<feature type="signal peptide" evidence="1">
    <location>
        <begin position="1"/>
        <end position="31"/>
    </location>
</feature>
<dbReference type="PROSITE" id="PS51257">
    <property type="entry name" value="PROKAR_LIPOPROTEIN"/>
    <property type="match status" value="1"/>
</dbReference>
<evidence type="ECO:0000313" key="3">
    <source>
        <dbReference type="EMBL" id="KAA1258560.1"/>
    </source>
</evidence>
<feature type="chain" id="PRO_5022982324" evidence="1">
    <location>
        <begin position="32"/>
        <end position="326"/>
    </location>
</feature>
<dbReference type="Gene3D" id="3.60.15.10">
    <property type="entry name" value="Ribonuclease Z/Hydroxyacylglutathione hydrolase-like"/>
    <property type="match status" value="1"/>
</dbReference>
<evidence type="ECO:0000259" key="2">
    <source>
        <dbReference type="Pfam" id="PF12706"/>
    </source>
</evidence>
<dbReference type="SUPFAM" id="SSF56281">
    <property type="entry name" value="Metallo-hydrolase/oxidoreductase"/>
    <property type="match status" value="1"/>
</dbReference>